<evidence type="ECO:0000313" key="2">
    <source>
        <dbReference type="EMBL" id="OSI09745.1"/>
    </source>
</evidence>
<accession>A0AB38DQ58</accession>
<keyword evidence="1" id="KW-0812">Transmembrane</keyword>
<keyword evidence="4" id="KW-1185">Reference proteome</keyword>
<dbReference type="Proteomes" id="UP000193466">
    <property type="component" value="Unassembled WGS sequence"/>
</dbReference>
<proteinExistence type="predicted"/>
<evidence type="ECO:0000313" key="5">
    <source>
        <dbReference type="Proteomes" id="UP000215033"/>
    </source>
</evidence>
<gene>
    <name evidence="2" type="ORF">BWD10_08140</name>
    <name evidence="3" type="ORF">SAMEA4504057_00973</name>
</gene>
<reference evidence="2 4" key="1">
    <citation type="submission" date="2017-01" db="EMBL/GenBank/DDBJ databases">
        <authorList>
            <person name="Wolfgang W.J."/>
            <person name="Cole J."/>
            <person name="Wroblewski D."/>
            <person name="Mcginnis J."/>
            <person name="Musser K.A."/>
        </authorList>
    </citation>
    <scope>NUCLEOTIDE SEQUENCE [LARGE SCALE GENOMIC DNA]</scope>
    <source>
        <strain evidence="2 4">DSM 21643</strain>
    </source>
</reference>
<dbReference type="EMBL" id="LT906434">
    <property type="protein sequence ID" value="SNU79472.1"/>
    <property type="molecule type" value="Genomic_DNA"/>
</dbReference>
<dbReference type="EMBL" id="MTBM01000010">
    <property type="protein sequence ID" value="OSI09745.1"/>
    <property type="molecule type" value="Genomic_DNA"/>
</dbReference>
<feature type="transmembrane region" description="Helical" evidence="1">
    <location>
        <begin position="53"/>
        <end position="70"/>
    </location>
</feature>
<feature type="transmembrane region" description="Helical" evidence="1">
    <location>
        <begin position="6"/>
        <end position="23"/>
    </location>
</feature>
<reference evidence="3 5" key="2">
    <citation type="submission" date="2017-06" db="EMBL/GenBank/DDBJ databases">
        <authorList>
            <consortium name="Pathogen Informatics"/>
        </authorList>
    </citation>
    <scope>NUCLEOTIDE SEQUENCE [LARGE SCALE GENOMIC DNA]</scope>
    <source>
        <strain evidence="3 5">NCTC12230</strain>
    </source>
</reference>
<evidence type="ECO:0000313" key="3">
    <source>
        <dbReference type="EMBL" id="SNU79472.1"/>
    </source>
</evidence>
<dbReference type="KEGG" id="nzo:SAMEA4504057_0973"/>
<evidence type="ECO:0000256" key="1">
    <source>
        <dbReference type="SAM" id="Phobius"/>
    </source>
</evidence>
<keyword evidence="1" id="KW-1133">Transmembrane helix</keyword>
<evidence type="ECO:0008006" key="6">
    <source>
        <dbReference type="Google" id="ProtNLM"/>
    </source>
</evidence>
<dbReference type="AlphaFoldDB" id="A0AB38DQ58"/>
<name>A0AB38DQ58_9NEIS</name>
<feature type="transmembrane region" description="Helical" evidence="1">
    <location>
        <begin position="76"/>
        <end position="94"/>
    </location>
</feature>
<evidence type="ECO:0000313" key="4">
    <source>
        <dbReference type="Proteomes" id="UP000193466"/>
    </source>
</evidence>
<sequence>MQKIWLWLYLLTSALLIFAFYCAHRSSQLADLKIGTGEIEQALIWSEYGSRSILVGGITGLCASFFLPYFHHKEKAAFMICFICAYSILAVFIMM</sequence>
<keyword evidence="1" id="KW-0472">Membrane</keyword>
<dbReference type="Proteomes" id="UP000215033">
    <property type="component" value="Chromosome 1"/>
</dbReference>
<dbReference type="RefSeq" id="WP_085363885.1">
    <property type="nucleotide sequence ID" value="NZ_JAUNKT010000059.1"/>
</dbReference>
<organism evidence="3 5">
    <name type="scientific">Neisseria zoodegmatis</name>
    <dbReference type="NCBI Taxonomy" id="326523"/>
    <lineage>
        <taxon>Bacteria</taxon>
        <taxon>Pseudomonadati</taxon>
        <taxon>Pseudomonadota</taxon>
        <taxon>Betaproteobacteria</taxon>
        <taxon>Neisseriales</taxon>
        <taxon>Neisseriaceae</taxon>
        <taxon>Neisseria</taxon>
    </lineage>
</organism>
<protein>
    <recommendedName>
        <fullName evidence="6">Integral membrane protein</fullName>
    </recommendedName>
</protein>